<reference evidence="3" key="2">
    <citation type="submission" date="2010-02" db="EMBL/GenBank/DDBJ databases">
        <title>Complete genome sequence of Marinobacter adhaerens type strain (HP15).</title>
        <authorList>
            <person name="Gaerdes A.A.M."/>
            <person name="Kaeppel E."/>
            <person name="Shezad A."/>
            <person name="Seebah S."/>
            <person name="Teeling H."/>
            <person name="Yarza P."/>
            <person name="Gloeckner F.O."/>
            <person name="Ullrich M.S."/>
        </authorList>
    </citation>
    <scope>NUCLEOTIDE SEQUENCE [LARGE SCALE GENOMIC DNA]</scope>
    <source>
        <strain evidence="3">DSM 23420 / HP15</strain>
    </source>
</reference>
<gene>
    <name evidence="2" type="ordered locus">HP15_36</name>
</gene>
<evidence type="ECO:0000259" key="1">
    <source>
        <dbReference type="Pfam" id="PF01796"/>
    </source>
</evidence>
<feature type="domain" description="ChsH2 C-terminal OB-fold" evidence="1">
    <location>
        <begin position="2"/>
        <end position="38"/>
    </location>
</feature>
<dbReference type="HOGENOM" id="CLU_3100542_0_0_6"/>
<dbReference type="PATRIC" id="fig|225937.3.peg.38"/>
<evidence type="ECO:0000313" key="3">
    <source>
        <dbReference type="Proteomes" id="UP000007077"/>
    </source>
</evidence>
<dbReference type="STRING" id="225937.HP15_36"/>
<sequence>MIAIVELEEQPGLRFVTNIEDVDVDEVFIGMPVRVRFRQEDDVWLPLFTKE</sequence>
<name>E4PI95_MARAH</name>
<dbReference type="KEGG" id="mad:HP15_36"/>
<protein>
    <submittedName>
        <fullName evidence="2">Protein containing DUF35</fullName>
    </submittedName>
</protein>
<evidence type="ECO:0000313" key="2">
    <source>
        <dbReference type="EMBL" id="ADP95800.1"/>
    </source>
</evidence>
<organism evidence="2 3">
    <name type="scientific">Marinobacter adhaerens (strain DSM 23420 / HP15)</name>
    <dbReference type="NCBI Taxonomy" id="225937"/>
    <lineage>
        <taxon>Bacteria</taxon>
        <taxon>Pseudomonadati</taxon>
        <taxon>Pseudomonadota</taxon>
        <taxon>Gammaproteobacteria</taxon>
        <taxon>Pseudomonadales</taxon>
        <taxon>Marinobacteraceae</taxon>
        <taxon>Marinobacter</taxon>
    </lineage>
</organism>
<dbReference type="eggNOG" id="COG1545">
    <property type="taxonomic scope" value="Bacteria"/>
</dbReference>
<dbReference type="AlphaFoldDB" id="E4PI95"/>
<dbReference type="EMBL" id="CP001978">
    <property type="protein sequence ID" value="ADP95800.1"/>
    <property type="molecule type" value="Genomic_DNA"/>
</dbReference>
<reference evidence="2 3" key="1">
    <citation type="journal article" date="2010" name="Stand. Genomic Sci.">
        <title>Complete genome sequence of Marinobacter adhaerens type strain (HP15), a diatom-interacting marine microorganism.</title>
        <authorList>
            <person name="Gardes A."/>
            <person name="Kaeppel E."/>
            <person name="Shehzad A."/>
            <person name="Seebah S."/>
            <person name="Teeling H."/>
            <person name="Yarza P."/>
            <person name="Glockner F.O."/>
            <person name="Grossart H.P."/>
            <person name="Ullrich M.S."/>
        </authorList>
    </citation>
    <scope>NUCLEOTIDE SEQUENCE [LARGE SCALE GENOMIC DNA]</scope>
    <source>
        <strain evidence="3">DSM 23420 / HP15</strain>
    </source>
</reference>
<dbReference type="InterPro" id="IPR002878">
    <property type="entry name" value="ChsH2_C"/>
</dbReference>
<dbReference type="Proteomes" id="UP000007077">
    <property type="component" value="Chromosome"/>
</dbReference>
<dbReference type="Pfam" id="PF01796">
    <property type="entry name" value="OB_ChsH2_C"/>
    <property type="match status" value="1"/>
</dbReference>
<dbReference type="SUPFAM" id="SSF50249">
    <property type="entry name" value="Nucleic acid-binding proteins"/>
    <property type="match status" value="1"/>
</dbReference>
<dbReference type="InterPro" id="IPR012340">
    <property type="entry name" value="NA-bd_OB-fold"/>
</dbReference>
<proteinExistence type="predicted"/>
<accession>E4PI95</accession>